<accession>A0A212KZT8</accession>
<dbReference type="PANTHER" id="PTHR30126:SF39">
    <property type="entry name" value="HTH-TYPE TRANSCRIPTIONAL REGULATOR CYSL"/>
    <property type="match status" value="1"/>
</dbReference>
<evidence type="ECO:0000256" key="2">
    <source>
        <dbReference type="ARBA" id="ARBA00023015"/>
    </source>
</evidence>
<keyword evidence="3" id="KW-0238">DNA-binding</keyword>
<protein>
    <submittedName>
        <fullName evidence="6">Transcriptional regulator, LysR family</fullName>
    </submittedName>
</protein>
<dbReference type="GO" id="GO:0000976">
    <property type="term" value="F:transcription cis-regulatory region binding"/>
    <property type="evidence" value="ECO:0007669"/>
    <property type="project" value="TreeGrafter"/>
</dbReference>
<feature type="domain" description="HTH lysR-type" evidence="5">
    <location>
        <begin position="1"/>
        <end position="58"/>
    </location>
</feature>
<dbReference type="PRINTS" id="PR00039">
    <property type="entry name" value="HTHLYSR"/>
</dbReference>
<dbReference type="InterPro" id="IPR036388">
    <property type="entry name" value="WH-like_DNA-bd_sf"/>
</dbReference>
<dbReference type="EMBL" id="FMJD01000001">
    <property type="protein sequence ID" value="SCM70790.1"/>
    <property type="molecule type" value="Genomic_DNA"/>
</dbReference>
<dbReference type="InterPro" id="IPR000847">
    <property type="entry name" value="LysR_HTH_N"/>
</dbReference>
<dbReference type="GO" id="GO:0003700">
    <property type="term" value="F:DNA-binding transcription factor activity"/>
    <property type="evidence" value="ECO:0007669"/>
    <property type="project" value="InterPro"/>
</dbReference>
<dbReference type="SUPFAM" id="SSF46785">
    <property type="entry name" value="Winged helix' DNA-binding domain"/>
    <property type="match status" value="1"/>
</dbReference>
<evidence type="ECO:0000259" key="5">
    <source>
        <dbReference type="PROSITE" id="PS50931"/>
    </source>
</evidence>
<dbReference type="Gene3D" id="1.10.10.10">
    <property type="entry name" value="Winged helix-like DNA-binding domain superfamily/Winged helix DNA-binding domain"/>
    <property type="match status" value="1"/>
</dbReference>
<gene>
    <name evidence="6" type="ORF">KL86PLE_10281</name>
</gene>
<dbReference type="SUPFAM" id="SSF53850">
    <property type="entry name" value="Periplasmic binding protein-like II"/>
    <property type="match status" value="1"/>
</dbReference>
<reference evidence="6" key="1">
    <citation type="submission" date="2016-08" db="EMBL/GenBank/DDBJ databases">
        <authorList>
            <person name="Seilhamer J.J."/>
        </authorList>
    </citation>
    <scope>NUCLEOTIDE SEQUENCE</scope>
    <source>
        <strain evidence="6">86</strain>
    </source>
</reference>
<dbReference type="InterPro" id="IPR005119">
    <property type="entry name" value="LysR_subst-bd"/>
</dbReference>
<dbReference type="AlphaFoldDB" id="A0A212KZT8"/>
<sequence length="304" mass="32467">MTLEQLRIFVAVAEREHVTQAAHELHLTQSAVSAAITALEGRYAIRLFDRIGRRIALTDAGRTFLEEARAILGRAADGEAVLSDLADFRRGELAIAASQTIGAYWIPRVVRAFTKSYPGIRVTLELGNTEFVAGRLRDGAALVGFVEGPVDEPSLAIDRLFDDELVLVTAPADPWLAAAGGMAERLRAARWVLREKGSGTRVALEQALAHYGLSAADVDVALELPSNEAVRTAVEAGAGVTVLSRMVAGAALAAGTLAQVETPLPGRGFHALRHRERYFGRAAAAFVELVRPGPFGRAPERSTG</sequence>
<dbReference type="RefSeq" id="WP_288195666.1">
    <property type="nucleotide sequence ID" value="NZ_LT608334.1"/>
</dbReference>
<proteinExistence type="inferred from homology"/>
<evidence type="ECO:0000313" key="6">
    <source>
        <dbReference type="EMBL" id="SCM70790.1"/>
    </source>
</evidence>
<evidence type="ECO:0000256" key="4">
    <source>
        <dbReference type="ARBA" id="ARBA00023163"/>
    </source>
</evidence>
<dbReference type="PANTHER" id="PTHR30126">
    <property type="entry name" value="HTH-TYPE TRANSCRIPTIONAL REGULATOR"/>
    <property type="match status" value="1"/>
</dbReference>
<keyword evidence="4" id="KW-0804">Transcription</keyword>
<dbReference type="FunFam" id="1.10.10.10:FF:000001">
    <property type="entry name" value="LysR family transcriptional regulator"/>
    <property type="match status" value="1"/>
</dbReference>
<dbReference type="Pfam" id="PF00126">
    <property type="entry name" value="HTH_1"/>
    <property type="match status" value="1"/>
</dbReference>
<comment type="similarity">
    <text evidence="1">Belongs to the LysR transcriptional regulatory family.</text>
</comment>
<organism evidence="6">
    <name type="scientific">uncultured Pleomorphomonas sp</name>
    <dbReference type="NCBI Taxonomy" id="442121"/>
    <lineage>
        <taxon>Bacteria</taxon>
        <taxon>Pseudomonadati</taxon>
        <taxon>Pseudomonadota</taxon>
        <taxon>Alphaproteobacteria</taxon>
        <taxon>Hyphomicrobiales</taxon>
        <taxon>Pleomorphomonadaceae</taxon>
        <taxon>Pleomorphomonas</taxon>
        <taxon>environmental samples</taxon>
    </lineage>
</organism>
<dbReference type="Pfam" id="PF03466">
    <property type="entry name" value="LysR_substrate"/>
    <property type="match status" value="1"/>
</dbReference>
<dbReference type="Gene3D" id="3.40.190.290">
    <property type="match status" value="1"/>
</dbReference>
<keyword evidence="2" id="KW-0805">Transcription regulation</keyword>
<dbReference type="PROSITE" id="PS50931">
    <property type="entry name" value="HTH_LYSR"/>
    <property type="match status" value="1"/>
</dbReference>
<dbReference type="InterPro" id="IPR036390">
    <property type="entry name" value="WH_DNA-bd_sf"/>
</dbReference>
<evidence type="ECO:0000256" key="1">
    <source>
        <dbReference type="ARBA" id="ARBA00009437"/>
    </source>
</evidence>
<name>A0A212KZT8_9HYPH</name>
<evidence type="ECO:0000256" key="3">
    <source>
        <dbReference type="ARBA" id="ARBA00023125"/>
    </source>
</evidence>